<evidence type="ECO:0000259" key="4">
    <source>
        <dbReference type="PROSITE" id="PS01124"/>
    </source>
</evidence>
<evidence type="ECO:0000256" key="3">
    <source>
        <dbReference type="ARBA" id="ARBA00023163"/>
    </source>
</evidence>
<dbReference type="Gene3D" id="1.10.10.60">
    <property type="entry name" value="Homeodomain-like"/>
    <property type="match status" value="1"/>
</dbReference>
<dbReference type="RefSeq" id="WP_386721274.1">
    <property type="nucleotide sequence ID" value="NZ_JBHRSZ010000004.1"/>
</dbReference>
<reference evidence="6" key="1">
    <citation type="journal article" date="2019" name="Int. J. Syst. Evol. Microbiol.">
        <title>The Global Catalogue of Microorganisms (GCM) 10K type strain sequencing project: providing services to taxonomists for standard genome sequencing and annotation.</title>
        <authorList>
            <consortium name="The Broad Institute Genomics Platform"/>
            <consortium name="The Broad Institute Genome Sequencing Center for Infectious Disease"/>
            <person name="Wu L."/>
            <person name="Ma J."/>
        </authorList>
    </citation>
    <scope>NUCLEOTIDE SEQUENCE [LARGE SCALE GENOMIC DNA]</scope>
    <source>
        <strain evidence="6">KCTC 52438</strain>
    </source>
</reference>
<evidence type="ECO:0000313" key="6">
    <source>
        <dbReference type="Proteomes" id="UP001595476"/>
    </source>
</evidence>
<dbReference type="PROSITE" id="PS01124">
    <property type="entry name" value="HTH_ARAC_FAMILY_2"/>
    <property type="match status" value="1"/>
</dbReference>
<evidence type="ECO:0000256" key="2">
    <source>
        <dbReference type="ARBA" id="ARBA00023125"/>
    </source>
</evidence>
<proteinExistence type="predicted"/>
<evidence type="ECO:0000256" key="1">
    <source>
        <dbReference type="ARBA" id="ARBA00023015"/>
    </source>
</evidence>
<dbReference type="EMBL" id="JBHRSZ010000004">
    <property type="protein sequence ID" value="MFC3151812.1"/>
    <property type="molecule type" value="Genomic_DNA"/>
</dbReference>
<dbReference type="InterPro" id="IPR018060">
    <property type="entry name" value="HTH_AraC"/>
</dbReference>
<keyword evidence="6" id="KW-1185">Reference proteome</keyword>
<dbReference type="PANTHER" id="PTHR47894:SF1">
    <property type="entry name" value="HTH-TYPE TRANSCRIPTIONAL REGULATOR VQSM"/>
    <property type="match status" value="1"/>
</dbReference>
<keyword evidence="3" id="KW-0804">Transcription</keyword>
<organism evidence="5 6">
    <name type="scientific">Litoribrevibacter euphylliae</name>
    <dbReference type="NCBI Taxonomy" id="1834034"/>
    <lineage>
        <taxon>Bacteria</taxon>
        <taxon>Pseudomonadati</taxon>
        <taxon>Pseudomonadota</taxon>
        <taxon>Gammaproteobacteria</taxon>
        <taxon>Oceanospirillales</taxon>
        <taxon>Oceanospirillaceae</taxon>
        <taxon>Litoribrevibacter</taxon>
    </lineage>
</organism>
<sequence length="344" mass="38713">MFRFGPNDKVFDFRYFPQLIKTAMDEGAELSEILLGTQIPESALGAEDYKVSVSQLEVLVGNINQLCRPLLIMEYGAQLNLSAFGIVGYAALSSPTARDALRIANQYMPIVLPLLDIQVEEKADFAAIKLELTYPISTNAGKALLEASLASLYTMAQFVLLDKMPKVRLEVKHKLEPYHLAFSEMMDADIIGECPHNQIFIPSDVLNLPLPLANQVSFNMSIKQCDELMEQLPTLDRSLTSGIQRRLLHHHGETQMTQEEIAKELFISVRTLHRLLKREGSSFRDIANETLTLKAKYLLEEDKFSISQIAQELGYTDAANFTRAFRNYTGATPTEYRKKILSSS</sequence>
<accession>A0ABV7HKG0</accession>
<feature type="domain" description="HTH araC/xylS-type" evidence="4">
    <location>
        <begin position="237"/>
        <end position="339"/>
    </location>
</feature>
<gene>
    <name evidence="5" type="ORF">ACFOEK_12300</name>
</gene>
<dbReference type="SMART" id="SM00342">
    <property type="entry name" value="HTH_ARAC"/>
    <property type="match status" value="1"/>
</dbReference>
<dbReference type="InterPro" id="IPR032687">
    <property type="entry name" value="AraC-type_N"/>
</dbReference>
<dbReference type="Pfam" id="PF12833">
    <property type="entry name" value="HTH_18"/>
    <property type="match status" value="1"/>
</dbReference>
<dbReference type="SUPFAM" id="SSF46689">
    <property type="entry name" value="Homeodomain-like"/>
    <property type="match status" value="1"/>
</dbReference>
<dbReference type="PANTHER" id="PTHR47894">
    <property type="entry name" value="HTH-TYPE TRANSCRIPTIONAL REGULATOR GADX"/>
    <property type="match status" value="1"/>
</dbReference>
<comment type="caution">
    <text evidence="5">The sequence shown here is derived from an EMBL/GenBank/DDBJ whole genome shotgun (WGS) entry which is preliminary data.</text>
</comment>
<dbReference type="Pfam" id="PF12625">
    <property type="entry name" value="Arabinose_bd"/>
    <property type="match status" value="1"/>
</dbReference>
<name>A0ABV7HKG0_9GAMM</name>
<dbReference type="PRINTS" id="PR00032">
    <property type="entry name" value="HTHARAC"/>
</dbReference>
<dbReference type="InterPro" id="IPR020449">
    <property type="entry name" value="Tscrpt_reg_AraC-type_HTH"/>
</dbReference>
<keyword evidence="2" id="KW-0238">DNA-binding</keyword>
<protein>
    <submittedName>
        <fullName evidence="5">AraC family transcriptional regulator ligand-binding domain-containing protein</fullName>
    </submittedName>
</protein>
<dbReference type="InterPro" id="IPR009057">
    <property type="entry name" value="Homeodomain-like_sf"/>
</dbReference>
<evidence type="ECO:0000313" key="5">
    <source>
        <dbReference type="EMBL" id="MFC3151812.1"/>
    </source>
</evidence>
<keyword evidence="1" id="KW-0805">Transcription regulation</keyword>
<dbReference type="Proteomes" id="UP001595476">
    <property type="component" value="Unassembled WGS sequence"/>
</dbReference>